<sequence>MLFLQYPFRAKLQNIQKDLTALVRAFVKIEKKQNKRTAVVQLLSFCEV</sequence>
<dbReference type="AlphaFoldDB" id="F0IUA4"/>
<comment type="caution">
    <text evidence="1">The sequence shown here is derived from an EMBL/GenBank/DDBJ whole genome shotgun (WGS) entry which is preliminary data.</text>
</comment>
<accession>F0IUA4</accession>
<gene>
    <name evidence="1" type="ORF">HMPREF9384_1416</name>
</gene>
<evidence type="ECO:0000313" key="1">
    <source>
        <dbReference type="EMBL" id="EGD38726.1"/>
    </source>
</evidence>
<dbReference type="PATRIC" id="fig|888812.3.peg.1399"/>
<name>F0IUA4_STRSA</name>
<reference evidence="1 2" key="1">
    <citation type="submission" date="2011-02" db="EMBL/GenBank/DDBJ databases">
        <authorList>
            <person name="Muzny D."/>
            <person name="Qin X."/>
            <person name="Deng J."/>
            <person name="Jiang H."/>
            <person name="Liu Y."/>
            <person name="Qu J."/>
            <person name="Song X.-Z."/>
            <person name="Zhang L."/>
            <person name="Thornton R."/>
            <person name="Coyle M."/>
            <person name="Francisco L."/>
            <person name="Jackson L."/>
            <person name="Javaid M."/>
            <person name="Korchina V."/>
            <person name="Kovar C."/>
            <person name="Mata R."/>
            <person name="Mathew T."/>
            <person name="Ngo R."/>
            <person name="Nguyen L."/>
            <person name="Nguyen N."/>
            <person name="Okwuonu G."/>
            <person name="Ongeri F."/>
            <person name="Pham C."/>
            <person name="Simmons D."/>
            <person name="Wilczek-Boney K."/>
            <person name="Hale W."/>
            <person name="Jakkamsetti A."/>
            <person name="Pham P."/>
            <person name="Ruth R."/>
            <person name="San Lucas F."/>
            <person name="Warren J."/>
            <person name="Zhang J."/>
            <person name="Zhao Z."/>
            <person name="Zhou C."/>
            <person name="Zhu D."/>
            <person name="Lee S."/>
            <person name="Bess C."/>
            <person name="Blankenburg K."/>
            <person name="Forbes L."/>
            <person name="Fu Q."/>
            <person name="Gubbala S."/>
            <person name="Hirani K."/>
            <person name="Jayaseelan J.C."/>
            <person name="Lara F."/>
            <person name="Munidasa M."/>
            <person name="Palculict T."/>
            <person name="Patil S."/>
            <person name="Pu L.-L."/>
            <person name="Saada N."/>
            <person name="Tang L."/>
            <person name="Weissenberger G."/>
            <person name="Zhu Y."/>
            <person name="Hemphill L."/>
            <person name="Shang Y."/>
            <person name="Youmans B."/>
            <person name="Ayvaz T."/>
            <person name="Ross M."/>
            <person name="Santibanez J."/>
            <person name="Aqrawi P."/>
            <person name="Gross S."/>
            <person name="Joshi V."/>
            <person name="Fowler G."/>
            <person name="Nazareth L."/>
            <person name="Reid J."/>
            <person name="Worley K."/>
            <person name="Petrosino J."/>
            <person name="Highlander S."/>
            <person name="Gibbs R."/>
        </authorList>
    </citation>
    <scope>NUCLEOTIDE SEQUENCE [LARGE SCALE GENOMIC DNA]</scope>
    <source>
        <strain evidence="1 2">SK160</strain>
    </source>
</reference>
<protein>
    <submittedName>
        <fullName evidence="1">Uncharacterized protein</fullName>
    </submittedName>
</protein>
<dbReference type="HOGENOM" id="CLU_3158490_0_0_9"/>
<proteinExistence type="predicted"/>
<evidence type="ECO:0000313" key="2">
    <source>
        <dbReference type="Proteomes" id="UP000004562"/>
    </source>
</evidence>
<dbReference type="EMBL" id="AEXZ01000008">
    <property type="protein sequence ID" value="EGD38726.1"/>
    <property type="molecule type" value="Genomic_DNA"/>
</dbReference>
<organism evidence="1 2">
    <name type="scientific">Streptococcus sanguinis SK160</name>
    <dbReference type="NCBI Taxonomy" id="888812"/>
    <lineage>
        <taxon>Bacteria</taxon>
        <taxon>Bacillati</taxon>
        <taxon>Bacillota</taxon>
        <taxon>Bacilli</taxon>
        <taxon>Lactobacillales</taxon>
        <taxon>Streptococcaceae</taxon>
        <taxon>Streptococcus</taxon>
    </lineage>
</organism>
<dbReference type="Proteomes" id="UP000004562">
    <property type="component" value="Unassembled WGS sequence"/>
</dbReference>